<keyword evidence="3 5" id="KW-0408">Iron</keyword>
<keyword evidence="5" id="KW-0812">Transmembrane</keyword>
<dbReference type="GO" id="GO:0046872">
    <property type="term" value="F:metal ion binding"/>
    <property type="evidence" value="ECO:0007669"/>
    <property type="project" value="UniProtKB-UniRule"/>
</dbReference>
<keyword evidence="5" id="KW-0472">Membrane</keyword>
<accession>A0A3L6ETN8</accession>
<reference evidence="7" key="1">
    <citation type="journal article" date="2018" name="Nat. Genet.">
        <title>Extensive intraspecific gene order and gene structural variations between Mo17 and other maize genomes.</title>
        <authorList>
            <person name="Sun S."/>
            <person name="Zhou Y."/>
            <person name="Chen J."/>
            <person name="Shi J."/>
            <person name="Zhao H."/>
            <person name="Zhao H."/>
            <person name="Song W."/>
            <person name="Zhang M."/>
            <person name="Cui Y."/>
            <person name="Dong X."/>
            <person name="Liu H."/>
            <person name="Ma X."/>
            <person name="Jiao Y."/>
            <person name="Wang B."/>
            <person name="Wei X."/>
            <person name="Stein J.C."/>
            <person name="Glaubitz J.C."/>
            <person name="Lu F."/>
            <person name="Yu G."/>
            <person name="Liang C."/>
            <person name="Fengler K."/>
            <person name="Li B."/>
            <person name="Rafalski A."/>
            <person name="Schnable P.S."/>
            <person name="Ware D.H."/>
            <person name="Buckler E.S."/>
            <person name="Lai J."/>
        </authorList>
    </citation>
    <scope>NUCLEOTIDE SEQUENCE [LARGE SCALE GENOMIC DNA]</scope>
    <source>
        <tissue evidence="7">Seedling</tissue>
    </source>
</reference>
<dbReference type="EMBL" id="NCVQ01000006">
    <property type="protein sequence ID" value="PWZ23421.1"/>
    <property type="molecule type" value="Genomic_DNA"/>
</dbReference>
<name>A0A3L6ETN8_MAIZE</name>
<evidence type="ECO:0000256" key="4">
    <source>
        <dbReference type="ARBA" id="ARBA00038168"/>
    </source>
</evidence>
<dbReference type="Proteomes" id="UP000251960">
    <property type="component" value="Chromosome 5"/>
</dbReference>
<keyword evidence="1 5" id="KW-0349">Heme</keyword>
<dbReference type="PROSITE" id="PS00191">
    <property type="entry name" value="CYTOCHROME_B5_1"/>
    <property type="match status" value="1"/>
</dbReference>
<dbReference type="SMART" id="SM01117">
    <property type="entry name" value="Cyt-b5"/>
    <property type="match status" value="1"/>
</dbReference>
<dbReference type="PROSITE" id="PS50255">
    <property type="entry name" value="CYTOCHROME_B5_2"/>
    <property type="match status" value="1"/>
</dbReference>
<gene>
    <name evidence="7" type="primary">CB5-A_0</name>
    <name evidence="7" type="ORF">Zm00014a_037347</name>
</gene>
<dbReference type="SUPFAM" id="SSF55856">
    <property type="entry name" value="Cytochrome b5-like heme/steroid binding domain"/>
    <property type="match status" value="1"/>
</dbReference>
<evidence type="ECO:0000256" key="1">
    <source>
        <dbReference type="ARBA" id="ARBA00022617"/>
    </source>
</evidence>
<dbReference type="ExpressionAtlas" id="A0A3L6ETN8">
    <property type="expression patterns" value="baseline and differential"/>
</dbReference>
<dbReference type="InterPro" id="IPR036400">
    <property type="entry name" value="Cyt_B5-like_heme/steroid_sf"/>
</dbReference>
<dbReference type="PANTHER" id="PTHR19359:SF25">
    <property type="entry name" value="CYTOCHROME B5 HEME-BINDING DOMAIN-CONTAINING PROTEIN"/>
    <property type="match status" value="1"/>
</dbReference>
<dbReference type="AlphaFoldDB" id="A0A3L6ETN8"/>
<evidence type="ECO:0000256" key="5">
    <source>
        <dbReference type="RuleBase" id="RU362121"/>
    </source>
</evidence>
<dbReference type="Gene3D" id="3.10.120.10">
    <property type="entry name" value="Cytochrome b5-like heme/steroid binding domain"/>
    <property type="match status" value="1"/>
</dbReference>
<dbReference type="GO" id="GO:0020037">
    <property type="term" value="F:heme binding"/>
    <property type="evidence" value="ECO:0007669"/>
    <property type="project" value="UniProtKB-UniRule"/>
</dbReference>
<evidence type="ECO:0000256" key="3">
    <source>
        <dbReference type="ARBA" id="ARBA00023004"/>
    </source>
</evidence>
<protein>
    <submittedName>
        <fullName evidence="7">Cytochrome b5 isoform A</fullName>
    </submittedName>
</protein>
<evidence type="ECO:0000256" key="2">
    <source>
        <dbReference type="ARBA" id="ARBA00022723"/>
    </source>
</evidence>
<organism evidence="7">
    <name type="scientific">Zea mays</name>
    <name type="common">Maize</name>
    <dbReference type="NCBI Taxonomy" id="4577"/>
    <lineage>
        <taxon>Eukaryota</taxon>
        <taxon>Viridiplantae</taxon>
        <taxon>Streptophyta</taxon>
        <taxon>Embryophyta</taxon>
        <taxon>Tracheophyta</taxon>
        <taxon>Spermatophyta</taxon>
        <taxon>Magnoliopsida</taxon>
        <taxon>Liliopsida</taxon>
        <taxon>Poales</taxon>
        <taxon>Poaceae</taxon>
        <taxon>PACMAD clade</taxon>
        <taxon>Panicoideae</taxon>
        <taxon>Andropogonodae</taxon>
        <taxon>Andropogoneae</taxon>
        <taxon>Tripsacinae</taxon>
        <taxon>Zea</taxon>
    </lineage>
</organism>
<dbReference type="Pfam" id="PF00173">
    <property type="entry name" value="Cyt-b5"/>
    <property type="match status" value="2"/>
</dbReference>
<feature type="domain" description="Cytochrome b5 heme-binding" evidence="6">
    <location>
        <begin position="5"/>
        <end position="98"/>
    </location>
</feature>
<dbReference type="PRINTS" id="PR00363">
    <property type="entry name" value="CYTOCHROMEB5"/>
</dbReference>
<dbReference type="InterPro" id="IPR001199">
    <property type="entry name" value="Cyt_B5-like_heme/steroid-bd"/>
</dbReference>
<keyword evidence="2 5" id="KW-0479">Metal-binding</keyword>
<feature type="transmembrane region" description="Helical" evidence="5">
    <location>
        <begin position="128"/>
        <end position="149"/>
    </location>
</feature>
<sequence>MPTLTKLYSMKEAALHNTPDDCWVVVDGKIYDVTKYLEDHPGGADVLLEATGAAAASLVHFSCTYYPCGKDATEEFDDAGHSKSAKELMQDYFIGELDSDPTPEIPEMEVFRKEQDTGFARKLMDVVVQYWSIPAAVIGISAVVAILCARRK</sequence>
<dbReference type="InterPro" id="IPR018506">
    <property type="entry name" value="Cyt_B5_heme-BS"/>
</dbReference>
<comment type="similarity">
    <text evidence="4 5">Belongs to the cytochrome b5 family.</text>
</comment>
<keyword evidence="5" id="KW-1133">Transmembrane helix</keyword>
<proteinExistence type="inferred from homology"/>
<evidence type="ECO:0000313" key="7">
    <source>
        <dbReference type="EMBL" id="PWZ23421.1"/>
    </source>
</evidence>
<dbReference type="PANTHER" id="PTHR19359">
    <property type="entry name" value="CYTOCHROME B5"/>
    <property type="match status" value="1"/>
</dbReference>
<comment type="caution">
    <text evidence="7">The sequence shown here is derived from an EMBL/GenBank/DDBJ whole genome shotgun (WGS) entry which is preliminary data.</text>
</comment>
<evidence type="ECO:0000259" key="6">
    <source>
        <dbReference type="PROSITE" id="PS50255"/>
    </source>
</evidence>
<dbReference type="InterPro" id="IPR050668">
    <property type="entry name" value="Cytochrome_b5"/>
</dbReference>